<dbReference type="InterPro" id="IPR037472">
    <property type="entry name" value="MBD8"/>
</dbReference>
<organism evidence="8 9">
    <name type="scientific">Fraxinus pennsylvanica</name>
    <dbReference type="NCBI Taxonomy" id="56036"/>
    <lineage>
        <taxon>Eukaryota</taxon>
        <taxon>Viridiplantae</taxon>
        <taxon>Streptophyta</taxon>
        <taxon>Embryophyta</taxon>
        <taxon>Tracheophyta</taxon>
        <taxon>Spermatophyta</taxon>
        <taxon>Magnoliopsida</taxon>
        <taxon>eudicotyledons</taxon>
        <taxon>Gunneridae</taxon>
        <taxon>Pentapetalae</taxon>
        <taxon>asterids</taxon>
        <taxon>lamiids</taxon>
        <taxon>Lamiales</taxon>
        <taxon>Oleaceae</taxon>
        <taxon>Oleeae</taxon>
        <taxon>Fraxinus</taxon>
    </lineage>
</organism>
<dbReference type="PROSITE" id="PS00028">
    <property type="entry name" value="ZINC_FINGER_C2H2_1"/>
    <property type="match status" value="1"/>
</dbReference>
<evidence type="ECO:0000256" key="6">
    <source>
        <dbReference type="SAM" id="MobiDB-lite"/>
    </source>
</evidence>
<proteinExistence type="predicted"/>
<dbReference type="Proteomes" id="UP000834106">
    <property type="component" value="Chromosome 1"/>
</dbReference>
<gene>
    <name evidence="8" type="ORF">FPE_LOCUS958</name>
</gene>
<evidence type="ECO:0000313" key="9">
    <source>
        <dbReference type="Proteomes" id="UP000834106"/>
    </source>
</evidence>
<name>A0AAD1YLW6_9LAMI</name>
<accession>A0AAD1YLW6</accession>
<keyword evidence="4" id="KW-0804">Transcription</keyword>
<dbReference type="InterPro" id="IPR013087">
    <property type="entry name" value="Znf_C2H2_type"/>
</dbReference>
<dbReference type="PANTHER" id="PTHR37701:SF17">
    <property type="entry name" value="METHYL BINDING DOMAIN117"/>
    <property type="match status" value="1"/>
</dbReference>
<sequence length="1017" mass="111150">MASPTVDSTSIVISAAADDVPLQVDSIPILDIRLLSQSELYSLSLCSSSAVGPLRCDDVVVPKIDRSVFNESAGSRKQTYSRYRLAPASSSSSATSSAPRRRTPHLRPTPVTIGNNGNSVPEKKKNSQIIDLLKQLFVTNSNPEDLIPVKIDYSYSLPQQLSSFPSSSSSNVVPVNHKRKRGHPCQFEIVKNNANSTLGVNPNVDSYDGNRNKNGSIMSENVGDVDRDRKALLNRDGVEVDLVALGTVENPYAEEIKQRTEGLNGKEDLVRFLEGLNGKWGSSRKKRRIVDASMFGSTLPVGWNLLLSLKKKKGCVWLYCGHYLSPSGRQFVSCKDISSYLLSLHCAQDTNKVDCAENNQSMNDSNSLSSVSIANVNNQDDNRKKNLICPASSLIVSSTSSNHEMQVTLDAGDQPEDTVGKFLHCDECKMTFSQKDDLLHHQSSLHREKMYKNDLSLNDVVIVKEGNCEHVFTCSTFNKVNNFNDHIGAHERNHVKSTEESLSVDVGVCVEPGSFCQQPVREVMLKGSLGSIGNNMGETSNVNTSDHVGDRIATDGNFGVYEFLPSNNESKSFHEVGVQNTHGGSLLTLSDHERIIGTEYLVDKVCRRKMEMLEVDGVQNVRTSEPFLSVGSHTELNSDAVIGIEEDKIVRHCSPSAFETEKNIMIENDVIQVISSVAEECKQEPSGSVLLTESCAAEVSNEAYTANKISTTSVNDPKLHEIENPRNHNLSLSSGHLLTEFHTKSDTVEQEKNLLGSISVQSGTERTFGFQNNFSNNESSAVEDAKCGKPLGFGLLGSSINNKTCELGTSFGMNYYSGRDQDGPRGNQIGNSGTDFIIGFGRNNLQPVEDVLAEGIWTTGQENILQGSFTATTSPQVQPSSSFHAFDIMSDQDAQGLFEVQEKYNINANVEGMSSGRAEPVEYSFLGSNSSNVIPMESSAFSHNTNMEQGLDSSFWLGNNALMPNTTDNRSKSSSVCVWCRNVFYHETNQPEMEATGAIGSMCPACSTRIPGHFSVL</sequence>
<keyword evidence="9" id="KW-1185">Reference proteome</keyword>
<evidence type="ECO:0000256" key="4">
    <source>
        <dbReference type="ARBA" id="ARBA00023163"/>
    </source>
</evidence>
<evidence type="ECO:0000256" key="1">
    <source>
        <dbReference type="ARBA" id="ARBA00004123"/>
    </source>
</evidence>
<dbReference type="SUPFAM" id="SSF54171">
    <property type="entry name" value="DNA-binding domain"/>
    <property type="match status" value="1"/>
</dbReference>
<evidence type="ECO:0000256" key="3">
    <source>
        <dbReference type="ARBA" id="ARBA00023125"/>
    </source>
</evidence>
<protein>
    <recommendedName>
        <fullName evidence="7">C2H2-type domain-containing protein</fullName>
    </recommendedName>
</protein>
<feature type="region of interest" description="Disordered" evidence="6">
    <location>
        <begin position="83"/>
        <end position="123"/>
    </location>
</feature>
<keyword evidence="5" id="KW-0539">Nucleus</keyword>
<keyword evidence="3" id="KW-0238">DNA-binding</keyword>
<dbReference type="AlphaFoldDB" id="A0AAD1YLW6"/>
<evidence type="ECO:0000256" key="5">
    <source>
        <dbReference type="ARBA" id="ARBA00023242"/>
    </source>
</evidence>
<evidence type="ECO:0000256" key="2">
    <source>
        <dbReference type="ARBA" id="ARBA00023015"/>
    </source>
</evidence>
<keyword evidence="2" id="KW-0805">Transcription regulation</keyword>
<reference evidence="8" key="1">
    <citation type="submission" date="2023-05" db="EMBL/GenBank/DDBJ databases">
        <authorList>
            <person name="Huff M."/>
        </authorList>
    </citation>
    <scope>NUCLEOTIDE SEQUENCE</scope>
</reference>
<comment type="subcellular location">
    <subcellularLocation>
        <location evidence="1">Nucleus</location>
    </subcellularLocation>
</comment>
<dbReference type="PANTHER" id="PTHR37701">
    <property type="entry name" value="METHYL-CPG-BINDING DOMAIN-CONTAINING PROTEIN 8"/>
    <property type="match status" value="1"/>
</dbReference>
<dbReference type="GO" id="GO:0005634">
    <property type="term" value="C:nucleus"/>
    <property type="evidence" value="ECO:0007669"/>
    <property type="project" value="UniProtKB-SubCell"/>
</dbReference>
<feature type="domain" description="C2H2-type" evidence="7">
    <location>
        <begin position="425"/>
        <end position="446"/>
    </location>
</feature>
<dbReference type="InterPro" id="IPR016177">
    <property type="entry name" value="DNA-bd_dom_sf"/>
</dbReference>
<evidence type="ECO:0000259" key="7">
    <source>
        <dbReference type="PROSITE" id="PS00028"/>
    </source>
</evidence>
<dbReference type="GO" id="GO:0003677">
    <property type="term" value="F:DNA binding"/>
    <property type="evidence" value="ECO:0007669"/>
    <property type="project" value="UniProtKB-KW"/>
</dbReference>
<dbReference type="EMBL" id="OU503036">
    <property type="protein sequence ID" value="CAI9753527.1"/>
    <property type="molecule type" value="Genomic_DNA"/>
</dbReference>
<feature type="compositionally biased region" description="Low complexity" evidence="6">
    <location>
        <begin position="86"/>
        <end position="98"/>
    </location>
</feature>
<evidence type="ECO:0000313" key="8">
    <source>
        <dbReference type="EMBL" id="CAI9753527.1"/>
    </source>
</evidence>